<dbReference type="Pfam" id="PF19578">
    <property type="entry name" value="DUF6090"/>
    <property type="match status" value="1"/>
</dbReference>
<dbReference type="RefSeq" id="WP_344713073.1">
    <property type="nucleotide sequence ID" value="NZ_BAABCB010000007.1"/>
</dbReference>
<organism evidence="2 3">
    <name type="scientific">Winogradskyella damuponensis</name>
    <dbReference type="NCBI Taxonomy" id="943939"/>
    <lineage>
        <taxon>Bacteria</taxon>
        <taxon>Pseudomonadati</taxon>
        <taxon>Bacteroidota</taxon>
        <taxon>Flavobacteriia</taxon>
        <taxon>Flavobacteriales</taxon>
        <taxon>Flavobacteriaceae</taxon>
        <taxon>Winogradskyella</taxon>
    </lineage>
</organism>
<dbReference type="Proteomes" id="UP001501682">
    <property type="component" value="Unassembled WGS sequence"/>
</dbReference>
<reference evidence="3" key="1">
    <citation type="journal article" date="2019" name="Int. J. Syst. Evol. Microbiol.">
        <title>The Global Catalogue of Microorganisms (GCM) 10K type strain sequencing project: providing services to taxonomists for standard genome sequencing and annotation.</title>
        <authorList>
            <consortium name="The Broad Institute Genomics Platform"/>
            <consortium name="The Broad Institute Genome Sequencing Center for Infectious Disease"/>
            <person name="Wu L."/>
            <person name="Ma J."/>
        </authorList>
    </citation>
    <scope>NUCLEOTIDE SEQUENCE [LARGE SCALE GENOMIC DNA]</scope>
    <source>
        <strain evidence="3">JCM 17633</strain>
    </source>
</reference>
<comment type="caution">
    <text evidence="2">The sequence shown here is derived from an EMBL/GenBank/DDBJ whole genome shotgun (WGS) entry which is preliminary data.</text>
</comment>
<dbReference type="InterPro" id="IPR045749">
    <property type="entry name" value="DUF6090"/>
</dbReference>
<keyword evidence="1" id="KW-1133">Transmembrane helix</keyword>
<protein>
    <submittedName>
        <fullName evidence="2">Uncharacterized protein</fullName>
    </submittedName>
</protein>
<evidence type="ECO:0000313" key="3">
    <source>
        <dbReference type="Proteomes" id="UP001501682"/>
    </source>
</evidence>
<sequence length="256" mass="29183">MITIFRKIRQNLVSDNKFSKYLIYAIGEIILVVVGILIALQINNTSNFNEQRKLEQEYLTSLQSEFKTNLTKINTAIQENEHRVQTLEKLLTLFDKKVLDTVSEQTVSHLLAPIFGSHINYAPSTGVLSDIISSGKLSLILNKDLRQHLASFESSLDILSTQLNDADFTDKKLQSLFFKSGSARTIVTDIQMIDFEFHSISEKTNNKLIFSSVEFENYLLDYYLLAKTTNGPRLFGGIKEQIETILDVIEQELKTH</sequence>
<gene>
    <name evidence="2" type="ORF">GCM10022292_10600</name>
</gene>
<name>A0ABP8CQ15_9FLAO</name>
<keyword evidence="1" id="KW-0812">Transmembrane</keyword>
<keyword evidence="1" id="KW-0472">Membrane</keyword>
<keyword evidence="3" id="KW-1185">Reference proteome</keyword>
<dbReference type="EMBL" id="BAABCB010000007">
    <property type="protein sequence ID" value="GAA4241996.1"/>
    <property type="molecule type" value="Genomic_DNA"/>
</dbReference>
<feature type="transmembrane region" description="Helical" evidence="1">
    <location>
        <begin position="21"/>
        <end position="42"/>
    </location>
</feature>
<proteinExistence type="predicted"/>
<accession>A0ABP8CQ15</accession>
<evidence type="ECO:0000256" key="1">
    <source>
        <dbReference type="SAM" id="Phobius"/>
    </source>
</evidence>
<evidence type="ECO:0000313" key="2">
    <source>
        <dbReference type="EMBL" id="GAA4241996.1"/>
    </source>
</evidence>